<dbReference type="EMBL" id="JAAC01000084">
    <property type="protein sequence ID" value="KDE63326.1"/>
    <property type="molecule type" value="Genomic_DNA"/>
</dbReference>
<name>A0AB73BWR5_9FUSO</name>
<evidence type="ECO:0000256" key="1">
    <source>
        <dbReference type="SAM" id="Phobius"/>
    </source>
</evidence>
<evidence type="ECO:0000259" key="2">
    <source>
        <dbReference type="Pfam" id="PF14317"/>
    </source>
</evidence>
<evidence type="ECO:0000313" key="4">
    <source>
        <dbReference type="Proteomes" id="UP000027473"/>
    </source>
</evidence>
<reference evidence="3 4" key="1">
    <citation type="submission" date="2014-01" db="EMBL/GenBank/DDBJ databases">
        <title>Comparative genomics of Fusobacterium necrophorum wild isolates.</title>
        <authorList>
            <person name="Kittichotirat W."/>
            <person name="Bumgarner R.E."/>
            <person name="Lawrence P."/>
        </authorList>
    </citation>
    <scope>NUCLEOTIDE SEQUENCE [LARGE SCALE GENOMIC DNA]</scope>
    <source>
        <strain evidence="3 4">BL</strain>
    </source>
</reference>
<keyword evidence="1" id="KW-1133">Transmembrane helix</keyword>
<feature type="domain" description="YcxB-like C-terminal" evidence="2">
    <location>
        <begin position="99"/>
        <end position="156"/>
    </location>
</feature>
<accession>A0AB73BWR5</accession>
<dbReference type="RefSeq" id="WP_035903359.1">
    <property type="nucleotide sequence ID" value="NZ_JAAC01000084.1"/>
</dbReference>
<keyword evidence="1" id="KW-0812">Transmembrane</keyword>
<feature type="transmembrane region" description="Helical" evidence="1">
    <location>
        <begin position="52"/>
        <end position="75"/>
    </location>
</feature>
<dbReference type="Proteomes" id="UP000027473">
    <property type="component" value="Unassembled WGS sequence"/>
</dbReference>
<dbReference type="InterPro" id="IPR025588">
    <property type="entry name" value="YcxB-like_C"/>
</dbReference>
<proteinExistence type="predicted"/>
<gene>
    <name evidence="3" type="ORF">FUSO3_05585</name>
</gene>
<comment type="caution">
    <text evidence="3">The sequence shown here is derived from an EMBL/GenBank/DDBJ whole genome shotgun (WGS) entry which is preliminary data.</text>
</comment>
<protein>
    <recommendedName>
        <fullName evidence="2">YcxB-like C-terminal domain-containing protein</fullName>
    </recommendedName>
</protein>
<dbReference type="AlphaFoldDB" id="A0AB73BWR5"/>
<sequence>MEYQYESRFLTTDEMIKEYIRKVLKSFFRKCLFGIFLSFTLLMLIAPIPKRSIYLVVIVGVLCILFDIFYGILLFREIKKIAFKLHNEEKQECIVQFGENISMKEGNFSLGIEYSQINKIYYLKHSFVLMFTRHNGIIVSPTHFTKGDFEHFQEFIQEKCPKAKRIIKN</sequence>
<dbReference type="Pfam" id="PF14317">
    <property type="entry name" value="YcxB"/>
    <property type="match status" value="1"/>
</dbReference>
<feature type="transmembrane region" description="Helical" evidence="1">
    <location>
        <begin position="27"/>
        <end position="46"/>
    </location>
</feature>
<keyword evidence="1" id="KW-0472">Membrane</keyword>
<evidence type="ECO:0000313" key="3">
    <source>
        <dbReference type="EMBL" id="KDE63326.1"/>
    </source>
</evidence>
<organism evidence="3 4">
    <name type="scientific">Fusobacterium necrophorum BL</name>
    <dbReference type="NCBI Taxonomy" id="1441732"/>
    <lineage>
        <taxon>Bacteria</taxon>
        <taxon>Fusobacteriati</taxon>
        <taxon>Fusobacteriota</taxon>
        <taxon>Fusobacteriia</taxon>
        <taxon>Fusobacteriales</taxon>
        <taxon>Fusobacteriaceae</taxon>
        <taxon>Fusobacterium</taxon>
    </lineage>
</organism>